<dbReference type="RefSeq" id="WP_271713841.1">
    <property type="nucleotide sequence ID" value="NZ_AP024169.1"/>
</dbReference>
<dbReference type="EMBL" id="AP024169">
    <property type="protein sequence ID" value="BCN32829.1"/>
    <property type="molecule type" value="Genomic_DNA"/>
</dbReference>
<dbReference type="KEGG" id="ahb:bsdtb5_41240"/>
<accession>A0A7R7EPV0</accession>
<dbReference type="AlphaFoldDB" id="A0A7R7EPV0"/>
<sequence>MSNEKQINDLVNMLDQFVLAGGGHMNVEVEDSSRLDEVQVETTNSNCCQKNMACQVPTLHEGIDGEE</sequence>
<name>A0A7R7EPV0_9FIRM</name>
<evidence type="ECO:0000313" key="1">
    <source>
        <dbReference type="EMBL" id="BCN32829.1"/>
    </source>
</evidence>
<protein>
    <submittedName>
        <fullName evidence="1">Uncharacterized protein</fullName>
    </submittedName>
</protein>
<proteinExistence type="predicted"/>
<dbReference type="Proteomes" id="UP000595897">
    <property type="component" value="Chromosome"/>
</dbReference>
<organism evidence="1 2">
    <name type="scientific">Anaeromicropila herbilytica</name>
    <dbReference type="NCBI Taxonomy" id="2785025"/>
    <lineage>
        <taxon>Bacteria</taxon>
        <taxon>Bacillati</taxon>
        <taxon>Bacillota</taxon>
        <taxon>Clostridia</taxon>
        <taxon>Lachnospirales</taxon>
        <taxon>Lachnospiraceae</taxon>
        <taxon>Anaeromicropila</taxon>
    </lineage>
</organism>
<reference evidence="1 2" key="1">
    <citation type="submission" date="2020-11" db="EMBL/GenBank/DDBJ databases">
        <title>Draft genome sequencing of a Lachnospiraceae strain isolated from anoxic soil subjected to BSD treatment.</title>
        <authorList>
            <person name="Uek A."/>
            <person name="Tonouchi A."/>
        </authorList>
    </citation>
    <scope>NUCLEOTIDE SEQUENCE [LARGE SCALE GENOMIC DNA]</scope>
    <source>
        <strain evidence="1 2">TB5</strain>
    </source>
</reference>
<gene>
    <name evidence="1" type="ORF">bsdtb5_41240</name>
</gene>
<evidence type="ECO:0000313" key="2">
    <source>
        <dbReference type="Proteomes" id="UP000595897"/>
    </source>
</evidence>
<keyword evidence="2" id="KW-1185">Reference proteome</keyword>